<evidence type="ECO:0000313" key="2">
    <source>
        <dbReference type="Proteomes" id="UP000002215"/>
    </source>
</evidence>
<proteinExistence type="predicted"/>
<dbReference type="RefSeq" id="WP_012789436.1">
    <property type="nucleotide sequence ID" value="NC_013132.1"/>
</dbReference>
<name>A0A979G1T4_CHIPD</name>
<evidence type="ECO:0000313" key="1">
    <source>
        <dbReference type="EMBL" id="ACU59260.1"/>
    </source>
</evidence>
<protein>
    <submittedName>
        <fullName evidence="1">Uncharacterized protein</fullName>
    </submittedName>
</protein>
<dbReference type="AlphaFoldDB" id="A0A979G1T4"/>
<dbReference type="KEGG" id="cpi:Cpin_1764"/>
<reference evidence="2" key="1">
    <citation type="submission" date="2009-08" db="EMBL/GenBank/DDBJ databases">
        <title>The complete genome of Chitinophaga pinensis DSM 2588.</title>
        <authorList>
            <consortium name="US DOE Joint Genome Institute (JGI-PGF)"/>
            <person name="Lucas S."/>
            <person name="Copeland A."/>
            <person name="Lapidus A."/>
            <person name="Glavina del Rio T."/>
            <person name="Dalin E."/>
            <person name="Tice H."/>
            <person name="Bruce D."/>
            <person name="Goodwin L."/>
            <person name="Pitluck S."/>
            <person name="Kyrpides N."/>
            <person name="Mavromatis K."/>
            <person name="Ivanova N."/>
            <person name="Mikhailova N."/>
            <person name="Sims D."/>
            <person name="Meinche L."/>
            <person name="Brettin T."/>
            <person name="Detter J.C."/>
            <person name="Han C."/>
            <person name="Larimer F."/>
            <person name="Land M."/>
            <person name="Hauser L."/>
            <person name="Markowitz V."/>
            <person name="Cheng J.-F."/>
            <person name="Hugenholtz P."/>
            <person name="Woyke T."/>
            <person name="Wu D."/>
            <person name="Spring S."/>
            <person name="Klenk H.-P."/>
            <person name="Eisen J.A."/>
        </authorList>
    </citation>
    <scope>NUCLEOTIDE SEQUENCE [LARGE SCALE GENOMIC DNA]</scope>
    <source>
        <strain evidence="2">ATCC 43595 / DSM 2588 / LMG 13176 / NBRC 15968 / NCIMB 11800 / UQM 2034</strain>
    </source>
</reference>
<dbReference type="Proteomes" id="UP000002215">
    <property type="component" value="Chromosome"/>
</dbReference>
<reference evidence="1 2" key="2">
    <citation type="journal article" date="2010" name="Stand. Genomic Sci.">
        <title>Complete genome sequence of Chitinophaga pinensis type strain (UQM 2034).</title>
        <authorList>
            <person name="Glavina Del Rio T."/>
            <person name="Abt B."/>
            <person name="Spring S."/>
            <person name="Lapidus A."/>
            <person name="Nolan M."/>
            <person name="Tice H."/>
            <person name="Copeland A."/>
            <person name="Cheng J.F."/>
            <person name="Chen F."/>
            <person name="Bruce D."/>
            <person name="Goodwin L."/>
            <person name="Pitluck S."/>
            <person name="Ivanova N."/>
            <person name="Mavromatis K."/>
            <person name="Mikhailova N."/>
            <person name="Pati A."/>
            <person name="Chen A."/>
            <person name="Palaniappan K."/>
            <person name="Land M."/>
            <person name="Hauser L."/>
            <person name="Chang Y.J."/>
            <person name="Jeffries C.D."/>
            <person name="Chain P."/>
            <person name="Saunders E."/>
            <person name="Detter J.C."/>
            <person name="Brettin T."/>
            <person name="Rohde M."/>
            <person name="Goker M."/>
            <person name="Bristow J."/>
            <person name="Eisen J.A."/>
            <person name="Markowitz V."/>
            <person name="Hugenholtz P."/>
            <person name="Kyrpides N.C."/>
            <person name="Klenk H.P."/>
            <person name="Lucas S."/>
        </authorList>
    </citation>
    <scope>NUCLEOTIDE SEQUENCE [LARGE SCALE GENOMIC DNA]</scope>
    <source>
        <strain evidence="2">ATCC 43595 / DSM 2588 / LMG 13176 / NBRC 15968 / NCIMB 11800 / UQM 2034</strain>
    </source>
</reference>
<accession>A0A979G1T4</accession>
<sequence>MWIHKNTFAIGGLENVGYAPMQDQLLVLSTQGEGIFDCIKGEKIARYESQGDWWR</sequence>
<dbReference type="EMBL" id="CP001699">
    <property type="protein sequence ID" value="ACU59260.1"/>
    <property type="molecule type" value="Genomic_DNA"/>
</dbReference>
<gene>
    <name evidence="1" type="ordered locus">Cpin_1764</name>
</gene>
<organism evidence="1 2">
    <name type="scientific">Chitinophaga pinensis (strain ATCC 43595 / DSM 2588 / LMG 13176 / NBRC 15968 / NCIMB 11800 / UQM 2034)</name>
    <dbReference type="NCBI Taxonomy" id="485918"/>
    <lineage>
        <taxon>Bacteria</taxon>
        <taxon>Pseudomonadati</taxon>
        <taxon>Bacteroidota</taxon>
        <taxon>Chitinophagia</taxon>
        <taxon>Chitinophagales</taxon>
        <taxon>Chitinophagaceae</taxon>
        <taxon>Chitinophaga</taxon>
    </lineage>
</organism>